<organism evidence="1 2">
    <name type="scientific">Bauhinia variegata</name>
    <name type="common">Purple orchid tree</name>
    <name type="synonym">Phanera variegata</name>
    <dbReference type="NCBI Taxonomy" id="167791"/>
    <lineage>
        <taxon>Eukaryota</taxon>
        <taxon>Viridiplantae</taxon>
        <taxon>Streptophyta</taxon>
        <taxon>Embryophyta</taxon>
        <taxon>Tracheophyta</taxon>
        <taxon>Spermatophyta</taxon>
        <taxon>Magnoliopsida</taxon>
        <taxon>eudicotyledons</taxon>
        <taxon>Gunneridae</taxon>
        <taxon>Pentapetalae</taxon>
        <taxon>rosids</taxon>
        <taxon>fabids</taxon>
        <taxon>Fabales</taxon>
        <taxon>Fabaceae</taxon>
        <taxon>Cercidoideae</taxon>
        <taxon>Cercideae</taxon>
        <taxon>Bauhiniinae</taxon>
        <taxon>Bauhinia</taxon>
    </lineage>
</organism>
<protein>
    <submittedName>
        <fullName evidence="1">Uncharacterized protein</fullName>
    </submittedName>
</protein>
<accession>A0ACB9P6Q1</accession>
<reference evidence="1 2" key="1">
    <citation type="journal article" date="2022" name="DNA Res.">
        <title>Chromosomal-level genome assembly of the orchid tree Bauhinia variegata (Leguminosae; Cercidoideae) supports the allotetraploid origin hypothesis of Bauhinia.</title>
        <authorList>
            <person name="Zhong Y."/>
            <person name="Chen Y."/>
            <person name="Zheng D."/>
            <person name="Pang J."/>
            <person name="Liu Y."/>
            <person name="Luo S."/>
            <person name="Meng S."/>
            <person name="Qian L."/>
            <person name="Wei D."/>
            <person name="Dai S."/>
            <person name="Zhou R."/>
        </authorList>
    </citation>
    <scope>NUCLEOTIDE SEQUENCE [LARGE SCALE GENOMIC DNA]</scope>
    <source>
        <strain evidence="1">BV-YZ2020</strain>
    </source>
</reference>
<gene>
    <name evidence="1" type="ORF">L6164_011628</name>
</gene>
<name>A0ACB9P6Q1_BAUVA</name>
<evidence type="ECO:0000313" key="1">
    <source>
        <dbReference type="EMBL" id="KAI4344395.1"/>
    </source>
</evidence>
<dbReference type="Proteomes" id="UP000828941">
    <property type="component" value="Chromosome 5"/>
</dbReference>
<sequence length="184" mass="20397">MELPMARSAEVCLRISAILVLIVTTCVAAFDTQTELVLSVIEKKASYRDVNALKILVYVTSAAAGYNFLQLCKYPASAFFGRNLIKGSYINFAWVCFLLDQIAVYIIFAANSAAFQGCMVALTGVDAFQWMKACDKFTRFCIQMGGALLCGYLASILMALMASVSAYRLFSMYSPNWFLRLKTK</sequence>
<keyword evidence="2" id="KW-1185">Reference proteome</keyword>
<comment type="caution">
    <text evidence="1">The sequence shown here is derived from an EMBL/GenBank/DDBJ whole genome shotgun (WGS) entry which is preliminary data.</text>
</comment>
<evidence type="ECO:0000313" key="2">
    <source>
        <dbReference type="Proteomes" id="UP000828941"/>
    </source>
</evidence>
<dbReference type="EMBL" id="CM039430">
    <property type="protein sequence ID" value="KAI4344395.1"/>
    <property type="molecule type" value="Genomic_DNA"/>
</dbReference>
<proteinExistence type="predicted"/>